<feature type="signal peptide" evidence="1">
    <location>
        <begin position="1"/>
        <end position="17"/>
    </location>
</feature>
<keyword evidence="1" id="KW-0732">Signal</keyword>
<sequence length="237" mass="26563">MYKSFIFALSFALIGRATDLTYWIDSSCDAYPQVPEAIVDAIRMGANVTERIQRGAGDRAFEMAFQTTMKVPLNNTNVYKAGDVHGFPKYIVNYITSSIASLTPASFAASNVRFYCDNDPYQTTSNPNARWALVPDRKSDPIPNSRKIPGQTQEFVDRVNFIRRSTYTLGCQEPQPPRMETFAHPITPYSINGTAVPVGFPAMRSTISVSTVLFEKWAVAYIDGSIAMYDLHGHKYW</sequence>
<proteinExistence type="predicted"/>
<accession>A0A8H3G5T1</accession>
<comment type="caution">
    <text evidence="2">The sequence shown here is derived from an EMBL/GenBank/DDBJ whole genome shotgun (WGS) entry which is preliminary data.</text>
</comment>
<evidence type="ECO:0000313" key="3">
    <source>
        <dbReference type="Proteomes" id="UP000664534"/>
    </source>
</evidence>
<evidence type="ECO:0000256" key="1">
    <source>
        <dbReference type="SAM" id="SignalP"/>
    </source>
</evidence>
<protein>
    <submittedName>
        <fullName evidence="2">Uncharacterized protein</fullName>
    </submittedName>
</protein>
<name>A0A8H3G5T1_9LECA</name>
<organism evidence="2 3">
    <name type="scientific">Imshaugia aleurites</name>
    <dbReference type="NCBI Taxonomy" id="172621"/>
    <lineage>
        <taxon>Eukaryota</taxon>
        <taxon>Fungi</taxon>
        <taxon>Dikarya</taxon>
        <taxon>Ascomycota</taxon>
        <taxon>Pezizomycotina</taxon>
        <taxon>Lecanoromycetes</taxon>
        <taxon>OSLEUM clade</taxon>
        <taxon>Lecanoromycetidae</taxon>
        <taxon>Lecanorales</taxon>
        <taxon>Lecanorineae</taxon>
        <taxon>Parmeliaceae</taxon>
        <taxon>Imshaugia</taxon>
    </lineage>
</organism>
<evidence type="ECO:0000313" key="2">
    <source>
        <dbReference type="EMBL" id="CAF9935117.1"/>
    </source>
</evidence>
<gene>
    <name evidence="2" type="ORF">IMSHALPRED_010113</name>
</gene>
<keyword evidence="3" id="KW-1185">Reference proteome</keyword>
<dbReference type="OrthoDB" id="4585232at2759"/>
<reference evidence="2" key="1">
    <citation type="submission" date="2021-03" db="EMBL/GenBank/DDBJ databases">
        <authorList>
            <person name="Tagirdzhanova G."/>
        </authorList>
    </citation>
    <scope>NUCLEOTIDE SEQUENCE</scope>
</reference>
<feature type="chain" id="PRO_5034626031" evidence="1">
    <location>
        <begin position="18"/>
        <end position="237"/>
    </location>
</feature>
<dbReference type="EMBL" id="CAJPDT010000081">
    <property type="protein sequence ID" value="CAF9935117.1"/>
    <property type="molecule type" value="Genomic_DNA"/>
</dbReference>
<dbReference type="Proteomes" id="UP000664534">
    <property type="component" value="Unassembled WGS sequence"/>
</dbReference>
<dbReference type="AlphaFoldDB" id="A0A8H3G5T1"/>